<comment type="similarity">
    <text evidence="2">Belongs to the UPF0382 family.</text>
</comment>
<evidence type="ECO:0000256" key="6">
    <source>
        <dbReference type="SAM" id="Phobius"/>
    </source>
</evidence>
<accession>A0A4P6PDR9</accession>
<dbReference type="OrthoDB" id="9802121at2"/>
<evidence type="ECO:0000313" key="8">
    <source>
        <dbReference type="Proteomes" id="UP000290244"/>
    </source>
</evidence>
<gene>
    <name evidence="7" type="ORF">EMK97_18535</name>
</gene>
<evidence type="ECO:0000256" key="3">
    <source>
        <dbReference type="ARBA" id="ARBA00022692"/>
    </source>
</evidence>
<keyword evidence="5 6" id="KW-0472">Membrane</keyword>
<evidence type="ECO:0000256" key="5">
    <source>
        <dbReference type="ARBA" id="ARBA00023136"/>
    </source>
</evidence>
<dbReference type="GO" id="GO:0016020">
    <property type="term" value="C:membrane"/>
    <property type="evidence" value="ECO:0007669"/>
    <property type="project" value="UniProtKB-SubCell"/>
</dbReference>
<dbReference type="PANTHER" id="PTHR43461:SF1">
    <property type="entry name" value="TRANSMEMBRANE PROTEIN 256"/>
    <property type="match status" value="1"/>
</dbReference>
<dbReference type="AlphaFoldDB" id="A0A4P6PDR9"/>
<name>A0A4P6PDR9_9GAMM</name>
<dbReference type="InterPro" id="IPR006696">
    <property type="entry name" value="DUF423"/>
</dbReference>
<reference evidence="7 8" key="1">
    <citation type="submission" date="2018-12" db="EMBL/GenBank/DDBJ databases">
        <title>Complete genome of Litorilituus sediminis.</title>
        <authorList>
            <person name="Liu A."/>
            <person name="Rong J."/>
        </authorList>
    </citation>
    <scope>NUCLEOTIDE SEQUENCE [LARGE SCALE GENOMIC DNA]</scope>
    <source>
        <strain evidence="7 8">JCM 17549</strain>
    </source>
</reference>
<dbReference type="Pfam" id="PF04241">
    <property type="entry name" value="DUF423"/>
    <property type="match status" value="1"/>
</dbReference>
<comment type="subcellular location">
    <subcellularLocation>
        <location evidence="1">Membrane</location>
        <topology evidence="1">Multi-pass membrane protein</topology>
    </subcellularLocation>
</comment>
<keyword evidence="4 6" id="KW-1133">Transmembrane helix</keyword>
<dbReference type="KEGG" id="lsd:EMK97_18535"/>
<dbReference type="PANTHER" id="PTHR43461">
    <property type="entry name" value="TRANSMEMBRANE PROTEIN 256"/>
    <property type="match status" value="1"/>
</dbReference>
<feature type="transmembrane region" description="Helical" evidence="6">
    <location>
        <begin position="95"/>
        <end position="112"/>
    </location>
</feature>
<keyword evidence="3 6" id="KW-0812">Transmembrane</keyword>
<sequence length="118" mass="12867">MLFIGISGCFSVLFGAWLAHAGQALPINEQVSLASAQKYQMYHTLALLGCVTYGKYLGMSSLVKFTCIAFMLGIVLFSVTIYFKLLLAVPFVGKVTPFGGMLFALGWLALAFEGRKRL</sequence>
<proteinExistence type="inferred from homology"/>
<evidence type="ECO:0000256" key="1">
    <source>
        <dbReference type="ARBA" id="ARBA00004141"/>
    </source>
</evidence>
<dbReference type="EMBL" id="CP034759">
    <property type="protein sequence ID" value="QBG37887.1"/>
    <property type="molecule type" value="Genomic_DNA"/>
</dbReference>
<evidence type="ECO:0000313" key="7">
    <source>
        <dbReference type="EMBL" id="QBG37887.1"/>
    </source>
</evidence>
<dbReference type="Proteomes" id="UP000290244">
    <property type="component" value="Chromosome"/>
</dbReference>
<evidence type="ECO:0000256" key="4">
    <source>
        <dbReference type="ARBA" id="ARBA00022989"/>
    </source>
</evidence>
<keyword evidence="8" id="KW-1185">Reference proteome</keyword>
<organism evidence="7 8">
    <name type="scientific">Litorilituus sediminis</name>
    <dbReference type="NCBI Taxonomy" id="718192"/>
    <lineage>
        <taxon>Bacteria</taxon>
        <taxon>Pseudomonadati</taxon>
        <taxon>Pseudomonadota</taxon>
        <taxon>Gammaproteobacteria</taxon>
        <taxon>Alteromonadales</taxon>
        <taxon>Colwelliaceae</taxon>
        <taxon>Litorilituus</taxon>
    </lineage>
</organism>
<protein>
    <submittedName>
        <fullName evidence="7">DUF423 domain-containing protein</fullName>
    </submittedName>
</protein>
<feature type="transmembrane region" description="Helical" evidence="6">
    <location>
        <begin position="65"/>
        <end position="83"/>
    </location>
</feature>
<feature type="transmembrane region" description="Helical" evidence="6">
    <location>
        <begin position="40"/>
        <end position="58"/>
    </location>
</feature>
<evidence type="ECO:0000256" key="2">
    <source>
        <dbReference type="ARBA" id="ARBA00009694"/>
    </source>
</evidence>